<sequence>MAIPFNLPSDEETEDHYKRLDQLLKDLYDVLRQILFRPRPIHVKNIIISYRVDTSLVLSSNKITIRRGAEF</sequence>
<gene>
    <name evidence="1" type="ORF">BEMITA_LOCUS8869</name>
</gene>
<protein>
    <submittedName>
        <fullName evidence="1">Uncharacterized protein</fullName>
    </submittedName>
</protein>
<accession>A0A9P0AAE8</accession>
<dbReference type="EMBL" id="OU963866">
    <property type="protein sequence ID" value="CAH0390116.1"/>
    <property type="molecule type" value="Genomic_DNA"/>
</dbReference>
<evidence type="ECO:0000313" key="2">
    <source>
        <dbReference type="Proteomes" id="UP001152759"/>
    </source>
</evidence>
<evidence type="ECO:0000313" key="1">
    <source>
        <dbReference type="EMBL" id="CAH0390116.1"/>
    </source>
</evidence>
<dbReference type="AlphaFoldDB" id="A0A9P0AAE8"/>
<proteinExistence type="predicted"/>
<name>A0A9P0AAE8_BEMTA</name>
<reference evidence="1" key="1">
    <citation type="submission" date="2021-12" db="EMBL/GenBank/DDBJ databases">
        <authorList>
            <person name="King R."/>
        </authorList>
    </citation>
    <scope>NUCLEOTIDE SEQUENCE</scope>
</reference>
<dbReference type="Proteomes" id="UP001152759">
    <property type="component" value="Chromosome 5"/>
</dbReference>
<organism evidence="1 2">
    <name type="scientific">Bemisia tabaci</name>
    <name type="common">Sweetpotato whitefly</name>
    <name type="synonym">Aleurodes tabaci</name>
    <dbReference type="NCBI Taxonomy" id="7038"/>
    <lineage>
        <taxon>Eukaryota</taxon>
        <taxon>Metazoa</taxon>
        <taxon>Ecdysozoa</taxon>
        <taxon>Arthropoda</taxon>
        <taxon>Hexapoda</taxon>
        <taxon>Insecta</taxon>
        <taxon>Pterygota</taxon>
        <taxon>Neoptera</taxon>
        <taxon>Paraneoptera</taxon>
        <taxon>Hemiptera</taxon>
        <taxon>Sternorrhyncha</taxon>
        <taxon>Aleyrodoidea</taxon>
        <taxon>Aleyrodidae</taxon>
        <taxon>Aleyrodinae</taxon>
        <taxon>Bemisia</taxon>
    </lineage>
</organism>
<keyword evidence="2" id="KW-1185">Reference proteome</keyword>